<evidence type="ECO:0000256" key="2">
    <source>
        <dbReference type="ARBA" id="ARBA00022989"/>
    </source>
</evidence>
<feature type="transmembrane region" description="Helical" evidence="4">
    <location>
        <begin position="214"/>
        <end position="233"/>
    </location>
</feature>
<evidence type="ECO:0000313" key="7">
    <source>
        <dbReference type="Proteomes" id="UP000235803"/>
    </source>
</evidence>
<protein>
    <submittedName>
        <fullName evidence="6">MFS transporter</fullName>
    </submittedName>
</protein>
<reference evidence="6 7" key="1">
    <citation type="submission" date="2018-01" db="EMBL/GenBank/DDBJ databases">
        <title>Halomonas endophytica sp. nov., isolated from storage liquid in the stems of Populus euphratica.</title>
        <authorList>
            <person name="Chen C."/>
        </authorList>
    </citation>
    <scope>NUCLEOTIDE SEQUENCE [LARGE SCALE GENOMIC DNA]</scope>
    <source>
        <strain evidence="6 7">MC28</strain>
    </source>
</reference>
<dbReference type="PANTHER" id="PTHR23534">
    <property type="entry name" value="MFS PERMEASE"/>
    <property type="match status" value="1"/>
</dbReference>
<keyword evidence="2 4" id="KW-1133">Transmembrane helix</keyword>
<dbReference type="AlphaFoldDB" id="A0A2N7U448"/>
<dbReference type="Gene3D" id="1.20.1250.20">
    <property type="entry name" value="MFS general substrate transporter like domains"/>
    <property type="match status" value="1"/>
</dbReference>
<feature type="transmembrane region" description="Helical" evidence="4">
    <location>
        <begin position="133"/>
        <end position="152"/>
    </location>
</feature>
<keyword evidence="3 4" id="KW-0472">Membrane</keyword>
<sequence>MSTQPREKTNVAILVTGQTLFMIAAITVMTLSGVVGQQLSPDPGLATLPIALMMVGTVISTLPASLFMKRVGRRLGFITGAVVGGVGGGLLSFAAIAAGSFWLFCAGNLLLGLYQGFAMYYRFAAADVASPSFRSRAISFVMAGGVVAAFLGPWNASATLGWVAGVPSGGPYLIIALLALVAIGLLTQLRVPASGEPQPGDVSRPMVAIAAQPAFLVAVLAGAVGYAIMVLVMTATPLAMRSAGFEMSQVAFIMQWHVLGMFAPSFVTGSLIARFGVDRILLAGAAILTAAMLLSNLGQAIGHFWVALVLLGVGWNFLFIGGSALLSTVHSETERGKVQGINDLIIFSLVAVGSLMSGQLFHRLGWETLNLVMLPLIVLVALSVLGWSLGRRLARQRSLD</sequence>
<evidence type="ECO:0000313" key="6">
    <source>
        <dbReference type="EMBL" id="PMR75200.1"/>
    </source>
</evidence>
<accession>A0A2N7U448</accession>
<proteinExistence type="predicted"/>
<dbReference type="InterPro" id="IPR020846">
    <property type="entry name" value="MFS_dom"/>
</dbReference>
<evidence type="ECO:0000256" key="1">
    <source>
        <dbReference type="ARBA" id="ARBA00022692"/>
    </source>
</evidence>
<keyword evidence="7" id="KW-1185">Reference proteome</keyword>
<organism evidence="6 7">
    <name type="scientific">Billgrantia endophytica</name>
    <dbReference type="NCBI Taxonomy" id="2033802"/>
    <lineage>
        <taxon>Bacteria</taxon>
        <taxon>Pseudomonadati</taxon>
        <taxon>Pseudomonadota</taxon>
        <taxon>Gammaproteobacteria</taxon>
        <taxon>Oceanospirillales</taxon>
        <taxon>Halomonadaceae</taxon>
        <taxon>Billgrantia</taxon>
    </lineage>
</organism>
<gene>
    <name evidence="6" type="ORF">C1H69_11010</name>
</gene>
<feature type="transmembrane region" description="Helical" evidence="4">
    <location>
        <begin position="46"/>
        <end position="68"/>
    </location>
</feature>
<feature type="transmembrane region" description="Helical" evidence="4">
    <location>
        <begin position="253"/>
        <end position="273"/>
    </location>
</feature>
<dbReference type="Pfam" id="PF07690">
    <property type="entry name" value="MFS_1"/>
    <property type="match status" value="1"/>
</dbReference>
<feature type="transmembrane region" description="Helical" evidence="4">
    <location>
        <begin position="12"/>
        <end position="34"/>
    </location>
</feature>
<evidence type="ECO:0000256" key="4">
    <source>
        <dbReference type="SAM" id="Phobius"/>
    </source>
</evidence>
<keyword evidence="1 4" id="KW-0812">Transmembrane</keyword>
<dbReference type="SUPFAM" id="SSF103473">
    <property type="entry name" value="MFS general substrate transporter"/>
    <property type="match status" value="1"/>
</dbReference>
<feature type="transmembrane region" description="Helical" evidence="4">
    <location>
        <begin position="101"/>
        <end position="121"/>
    </location>
</feature>
<dbReference type="PANTHER" id="PTHR23534:SF1">
    <property type="entry name" value="MAJOR FACILITATOR SUPERFAMILY PROTEIN"/>
    <property type="match status" value="1"/>
</dbReference>
<dbReference type="EMBL" id="PNRF01000021">
    <property type="protein sequence ID" value="PMR75200.1"/>
    <property type="molecule type" value="Genomic_DNA"/>
</dbReference>
<dbReference type="Proteomes" id="UP000235803">
    <property type="component" value="Unassembled WGS sequence"/>
</dbReference>
<comment type="caution">
    <text evidence="6">The sequence shown here is derived from an EMBL/GenBank/DDBJ whole genome shotgun (WGS) entry which is preliminary data.</text>
</comment>
<dbReference type="InterPro" id="IPR011701">
    <property type="entry name" value="MFS"/>
</dbReference>
<feature type="domain" description="Major facilitator superfamily (MFS) profile" evidence="5">
    <location>
        <begin position="214"/>
        <end position="400"/>
    </location>
</feature>
<dbReference type="RefSeq" id="WP_102653454.1">
    <property type="nucleotide sequence ID" value="NZ_PNRF01000021.1"/>
</dbReference>
<feature type="transmembrane region" description="Helical" evidence="4">
    <location>
        <begin position="304"/>
        <end position="329"/>
    </location>
</feature>
<dbReference type="GO" id="GO:0022857">
    <property type="term" value="F:transmembrane transporter activity"/>
    <property type="evidence" value="ECO:0007669"/>
    <property type="project" value="InterPro"/>
</dbReference>
<feature type="transmembrane region" description="Helical" evidence="4">
    <location>
        <begin position="172"/>
        <end position="193"/>
    </location>
</feature>
<dbReference type="InterPro" id="IPR036259">
    <property type="entry name" value="MFS_trans_sf"/>
</dbReference>
<feature type="transmembrane region" description="Helical" evidence="4">
    <location>
        <begin position="280"/>
        <end position="298"/>
    </location>
</feature>
<feature type="transmembrane region" description="Helical" evidence="4">
    <location>
        <begin position="341"/>
        <end position="362"/>
    </location>
</feature>
<evidence type="ECO:0000256" key="3">
    <source>
        <dbReference type="ARBA" id="ARBA00023136"/>
    </source>
</evidence>
<name>A0A2N7U448_9GAMM</name>
<feature type="transmembrane region" description="Helical" evidence="4">
    <location>
        <begin position="368"/>
        <end position="389"/>
    </location>
</feature>
<dbReference type="OrthoDB" id="8558006at2"/>
<dbReference type="PROSITE" id="PS50850">
    <property type="entry name" value="MFS"/>
    <property type="match status" value="1"/>
</dbReference>
<feature type="transmembrane region" description="Helical" evidence="4">
    <location>
        <begin position="75"/>
        <end position="95"/>
    </location>
</feature>
<evidence type="ECO:0000259" key="5">
    <source>
        <dbReference type="PROSITE" id="PS50850"/>
    </source>
</evidence>